<feature type="coiled-coil region" evidence="1">
    <location>
        <begin position="107"/>
        <end position="155"/>
    </location>
</feature>
<evidence type="ECO:0000313" key="3">
    <source>
        <dbReference type="EMBL" id="MBB5661258.1"/>
    </source>
</evidence>
<keyword evidence="1" id="KW-0175">Coiled coil</keyword>
<sequence length="292" mass="31801">MFKFFSRLMRVRPAPGKPAAGLALLAFVGATLLASPTVAQSTEGEPIIWDARRLSTLERNVRRIERALFQRNSSGQPFIMEPDPEVVALQGQMGSVDTRLSDVERTLQRMNGDIERLTFALDETERENTQLRRQLTDAEARIAELESAARLEAELNAPIEPNSPSGTAGGDLRAADRLMAQDNRRGARAYEVLLVTWPDAPEARLAAVRLADLYLADDAAAAVPLYAQALSGWPTEPWAAKATVDLAQALVATDRNTQACAALTDFNRRYAETAPAALKTRATSVRTGAGCR</sequence>
<proteinExistence type="predicted"/>
<dbReference type="AlphaFoldDB" id="A0A7W9A4W3"/>
<gene>
    <name evidence="3" type="ORF">FHS65_002018</name>
</gene>
<evidence type="ECO:0000256" key="2">
    <source>
        <dbReference type="SAM" id="SignalP"/>
    </source>
</evidence>
<dbReference type="Proteomes" id="UP000548978">
    <property type="component" value="Unassembled WGS sequence"/>
</dbReference>
<dbReference type="Gene3D" id="1.10.287.1490">
    <property type="match status" value="1"/>
</dbReference>
<keyword evidence="4" id="KW-1185">Reference proteome</keyword>
<dbReference type="EMBL" id="JACIJB010000009">
    <property type="protein sequence ID" value="MBB5661258.1"/>
    <property type="molecule type" value="Genomic_DNA"/>
</dbReference>
<evidence type="ECO:0000313" key="4">
    <source>
        <dbReference type="Proteomes" id="UP000548978"/>
    </source>
</evidence>
<organism evidence="3 4">
    <name type="scientific">Brevundimonas halotolerans</name>
    <dbReference type="NCBI Taxonomy" id="69670"/>
    <lineage>
        <taxon>Bacteria</taxon>
        <taxon>Pseudomonadati</taxon>
        <taxon>Pseudomonadota</taxon>
        <taxon>Alphaproteobacteria</taxon>
        <taxon>Caulobacterales</taxon>
        <taxon>Caulobacteraceae</taxon>
        <taxon>Brevundimonas</taxon>
    </lineage>
</organism>
<dbReference type="InterPro" id="IPR011990">
    <property type="entry name" value="TPR-like_helical_dom_sf"/>
</dbReference>
<feature type="signal peptide" evidence="2">
    <location>
        <begin position="1"/>
        <end position="39"/>
    </location>
</feature>
<evidence type="ECO:0000256" key="1">
    <source>
        <dbReference type="SAM" id="Coils"/>
    </source>
</evidence>
<feature type="chain" id="PRO_5031280054" evidence="2">
    <location>
        <begin position="40"/>
        <end position="292"/>
    </location>
</feature>
<comment type="caution">
    <text evidence="3">The sequence shown here is derived from an EMBL/GenBank/DDBJ whole genome shotgun (WGS) entry which is preliminary data.</text>
</comment>
<keyword evidence="2" id="KW-0732">Signal</keyword>
<dbReference type="RefSeq" id="WP_241153285.1">
    <property type="nucleotide sequence ID" value="NZ_JACIJB010000009.1"/>
</dbReference>
<accession>A0A7W9A4W3</accession>
<dbReference type="Gene3D" id="1.25.40.10">
    <property type="entry name" value="Tetratricopeptide repeat domain"/>
    <property type="match status" value="1"/>
</dbReference>
<name>A0A7W9A4W3_9CAUL</name>
<reference evidence="3 4" key="1">
    <citation type="submission" date="2020-08" db="EMBL/GenBank/DDBJ databases">
        <title>Genomic Encyclopedia of Type Strains, Phase IV (KMG-IV): sequencing the most valuable type-strain genomes for metagenomic binning, comparative biology and taxonomic classification.</title>
        <authorList>
            <person name="Goeker M."/>
        </authorList>
    </citation>
    <scope>NUCLEOTIDE SEQUENCE [LARGE SCALE GENOMIC DNA]</scope>
    <source>
        <strain evidence="3 4">DSM 24448</strain>
    </source>
</reference>
<protein>
    <submittedName>
        <fullName evidence="3">TolA-binding protein</fullName>
    </submittedName>
</protein>